<proteinExistence type="inferred from homology"/>
<evidence type="ECO:0000259" key="7">
    <source>
        <dbReference type="SMART" id="SM00359"/>
    </source>
</evidence>
<dbReference type="SUPFAM" id="SSF88802">
    <property type="entry name" value="Pre-PUA domain"/>
    <property type="match status" value="1"/>
</dbReference>
<organism evidence="8 9">
    <name type="scientific">Blattamonas nauphoetae</name>
    <dbReference type="NCBI Taxonomy" id="2049346"/>
    <lineage>
        <taxon>Eukaryota</taxon>
        <taxon>Metamonada</taxon>
        <taxon>Preaxostyla</taxon>
        <taxon>Oxymonadida</taxon>
        <taxon>Blattamonas</taxon>
    </lineage>
</organism>
<dbReference type="EMBL" id="JARBJD010000182">
    <property type="protein sequence ID" value="KAK2948166.1"/>
    <property type="molecule type" value="Genomic_DNA"/>
</dbReference>
<comment type="function">
    <text evidence="6">Required for proper 27S pre-rRNA processing and 60S ribosome subunit assembly.</text>
</comment>
<accession>A0ABQ9X7Y1</accession>
<protein>
    <recommendedName>
        <fullName evidence="6">60S ribosome subunit biogenesis protein NIP7 homolog</fullName>
    </recommendedName>
</protein>
<dbReference type="CDD" id="cd21146">
    <property type="entry name" value="Nip7_N_euk"/>
    <property type="match status" value="1"/>
</dbReference>
<comment type="similarity">
    <text evidence="2 6">Belongs to the NIP7 family.</text>
</comment>
<keyword evidence="4 6" id="KW-0694">RNA-binding</keyword>
<dbReference type="PROSITE" id="PS50890">
    <property type="entry name" value="PUA"/>
    <property type="match status" value="1"/>
</dbReference>
<comment type="subcellular location">
    <subcellularLocation>
        <location evidence="1">Nucleus</location>
        <location evidence="1">Nucleolus</location>
    </subcellularLocation>
</comment>
<evidence type="ECO:0000313" key="9">
    <source>
        <dbReference type="Proteomes" id="UP001281761"/>
    </source>
</evidence>
<dbReference type="InterPro" id="IPR055359">
    <property type="entry name" value="Nip7_N_euk"/>
</dbReference>
<evidence type="ECO:0000256" key="3">
    <source>
        <dbReference type="ARBA" id="ARBA00022517"/>
    </source>
</evidence>
<dbReference type="InterPro" id="IPR015947">
    <property type="entry name" value="PUA-like_sf"/>
</dbReference>
<evidence type="ECO:0000256" key="5">
    <source>
        <dbReference type="ARBA" id="ARBA00023242"/>
    </source>
</evidence>
<reference evidence="8 9" key="1">
    <citation type="journal article" date="2022" name="bioRxiv">
        <title>Genomics of Preaxostyla Flagellates Illuminates Evolutionary Transitions and the Path Towards Mitochondrial Loss.</title>
        <authorList>
            <person name="Novak L.V.F."/>
            <person name="Treitli S.C."/>
            <person name="Pyrih J."/>
            <person name="Halakuc P."/>
            <person name="Pipaliya S.V."/>
            <person name="Vacek V."/>
            <person name="Brzon O."/>
            <person name="Soukal P."/>
            <person name="Eme L."/>
            <person name="Dacks J.B."/>
            <person name="Karnkowska A."/>
            <person name="Elias M."/>
            <person name="Hampl V."/>
        </authorList>
    </citation>
    <scope>NUCLEOTIDE SEQUENCE [LARGE SCALE GENOMIC DNA]</scope>
    <source>
        <strain evidence="8">NAU3</strain>
        <tissue evidence="8">Gut</tissue>
    </source>
</reference>
<dbReference type="SUPFAM" id="SSF88697">
    <property type="entry name" value="PUA domain-like"/>
    <property type="match status" value="1"/>
</dbReference>
<feature type="domain" description="PUA" evidence="7">
    <location>
        <begin position="95"/>
        <end position="174"/>
    </location>
</feature>
<sequence length="180" mass="20645">MRPLSDQETKTLFEKLSKYIGRNLKYMIDREDEKYCFRLHNDRVYYVSERLVKAAGCFGRKEILSIGQCLGKFSKSGKFRLQITALEYIARYAPHKIWIKPTIEQSFLYGNHVMKSGLGRITDDTERYEGVAVFNMADLPLGFGITSKSTLECRTGTSGDIVAFNQADVGQYLRDEETLI</sequence>
<evidence type="ECO:0000256" key="1">
    <source>
        <dbReference type="ARBA" id="ARBA00004604"/>
    </source>
</evidence>
<dbReference type="InterPro" id="IPR005155">
    <property type="entry name" value="UPF0113_PUA"/>
</dbReference>
<keyword evidence="5 6" id="KW-0539">Nucleus</keyword>
<name>A0ABQ9X7Y1_9EUKA</name>
<comment type="caution">
    <text evidence="8">The sequence shown here is derived from an EMBL/GenBank/DDBJ whole genome shotgun (WGS) entry which is preliminary data.</text>
</comment>
<dbReference type="SMART" id="SM00359">
    <property type="entry name" value="PUA"/>
    <property type="match status" value="1"/>
</dbReference>
<evidence type="ECO:0000256" key="4">
    <source>
        <dbReference type="ARBA" id="ARBA00022884"/>
    </source>
</evidence>
<dbReference type="InterPro" id="IPR036974">
    <property type="entry name" value="PUA_sf"/>
</dbReference>
<evidence type="ECO:0000256" key="2">
    <source>
        <dbReference type="ARBA" id="ARBA00009895"/>
    </source>
</evidence>
<dbReference type="InterPro" id="IPR016686">
    <property type="entry name" value="Ribosomal_synth_fac_NIP7"/>
</dbReference>
<dbReference type="InterPro" id="IPR040598">
    <property type="entry name" value="NIP7_N"/>
</dbReference>
<keyword evidence="3 6" id="KW-0690">Ribosome biogenesis</keyword>
<dbReference type="Gene3D" id="2.30.130.10">
    <property type="entry name" value="PUA domain"/>
    <property type="match status" value="1"/>
</dbReference>
<evidence type="ECO:0000313" key="8">
    <source>
        <dbReference type="EMBL" id="KAK2948166.1"/>
    </source>
</evidence>
<dbReference type="CDD" id="cd21151">
    <property type="entry name" value="PUA_Nip7-like"/>
    <property type="match status" value="1"/>
</dbReference>
<dbReference type="InterPro" id="IPR002478">
    <property type="entry name" value="PUA"/>
</dbReference>
<dbReference type="Gene3D" id="3.10.450.220">
    <property type="match status" value="1"/>
</dbReference>
<evidence type="ECO:0000256" key="6">
    <source>
        <dbReference type="PIRNR" id="PIRNR017190"/>
    </source>
</evidence>
<dbReference type="Pfam" id="PF17833">
    <property type="entry name" value="pre-PUA_NIP7"/>
    <property type="match status" value="1"/>
</dbReference>
<dbReference type="PIRSF" id="PIRSF017190">
    <property type="entry name" value="Rbsml_synth_fac_NIP7"/>
    <property type="match status" value="1"/>
</dbReference>
<gene>
    <name evidence="8" type="ORF">BLNAU_16875</name>
</gene>
<keyword evidence="9" id="KW-1185">Reference proteome</keyword>
<dbReference type="Proteomes" id="UP001281761">
    <property type="component" value="Unassembled WGS sequence"/>
</dbReference>
<comment type="subunit">
    <text evidence="6">Interacts with pre-ribosome complex.</text>
</comment>
<dbReference type="PANTHER" id="PTHR23415">
    <property type="entry name" value="CYCLIN-DEPENDENT KINASES REGULATORY SUBUNIT/60S RIBOSOME SUBUNIT BIOGENESIS PROTEIN NIP7"/>
    <property type="match status" value="1"/>
</dbReference>
<dbReference type="Pfam" id="PF03657">
    <property type="entry name" value="UPF0113"/>
    <property type="match status" value="1"/>
</dbReference>